<feature type="compositionally biased region" description="Basic and acidic residues" evidence="4">
    <location>
        <begin position="75"/>
        <end position="90"/>
    </location>
</feature>
<evidence type="ECO:0008006" key="7">
    <source>
        <dbReference type="Google" id="ProtNLM"/>
    </source>
</evidence>
<dbReference type="Gene3D" id="3.90.530.10">
    <property type="entry name" value="XPA C-terminal domain"/>
    <property type="match status" value="1"/>
</dbReference>
<protein>
    <recommendedName>
        <fullName evidence="7">XPA C-terminal domain-containing protein</fullName>
    </recommendedName>
</protein>
<feature type="region of interest" description="Disordered" evidence="4">
    <location>
        <begin position="315"/>
        <end position="356"/>
    </location>
</feature>
<gene>
    <name evidence="5" type="ORF">B5807_10847</name>
</gene>
<dbReference type="Proteomes" id="UP000193240">
    <property type="component" value="Unassembled WGS sequence"/>
</dbReference>
<proteinExistence type="predicted"/>
<reference evidence="5 6" key="1">
    <citation type="journal article" date="2017" name="Genome Announc.">
        <title>Genome sequence of the saprophytic ascomycete Epicoccum nigrum ICMP 19927 strain isolated from New Zealand.</title>
        <authorList>
            <person name="Fokin M."/>
            <person name="Fleetwood D."/>
            <person name="Weir B.S."/>
            <person name="Villas-Boas S.G."/>
        </authorList>
    </citation>
    <scope>NUCLEOTIDE SEQUENCE [LARGE SCALE GENOMIC DNA]</scope>
    <source>
        <strain evidence="5 6">ICMP 19927</strain>
    </source>
</reference>
<organism evidence="5 6">
    <name type="scientific">Epicoccum nigrum</name>
    <name type="common">Soil fungus</name>
    <name type="synonym">Epicoccum purpurascens</name>
    <dbReference type="NCBI Taxonomy" id="105696"/>
    <lineage>
        <taxon>Eukaryota</taxon>
        <taxon>Fungi</taxon>
        <taxon>Dikarya</taxon>
        <taxon>Ascomycota</taxon>
        <taxon>Pezizomycotina</taxon>
        <taxon>Dothideomycetes</taxon>
        <taxon>Pleosporomycetidae</taxon>
        <taxon>Pleosporales</taxon>
        <taxon>Pleosporineae</taxon>
        <taxon>Didymellaceae</taxon>
        <taxon>Epicoccum</taxon>
    </lineage>
</organism>
<evidence type="ECO:0000256" key="4">
    <source>
        <dbReference type="SAM" id="MobiDB-lite"/>
    </source>
</evidence>
<dbReference type="SUPFAM" id="SSF46955">
    <property type="entry name" value="Putative DNA-binding domain"/>
    <property type="match status" value="1"/>
</dbReference>
<feature type="region of interest" description="Disordered" evidence="4">
    <location>
        <begin position="1"/>
        <end position="90"/>
    </location>
</feature>
<comment type="subcellular location">
    <subcellularLocation>
        <location evidence="1">Nucleus</location>
    </subcellularLocation>
</comment>
<keyword evidence="3" id="KW-0539">Nucleus</keyword>
<evidence type="ECO:0000256" key="1">
    <source>
        <dbReference type="ARBA" id="ARBA00004123"/>
    </source>
</evidence>
<dbReference type="EMBL" id="KZ107857">
    <property type="protein sequence ID" value="OSS44392.1"/>
    <property type="molecule type" value="Genomic_DNA"/>
</dbReference>
<name>A0A1Y2LLH7_EPING</name>
<keyword evidence="2" id="KW-0862">Zinc</keyword>
<evidence type="ECO:0000256" key="3">
    <source>
        <dbReference type="ARBA" id="ARBA00023242"/>
    </source>
</evidence>
<sequence length="356" mass="39690">MSSRRSARAATKAPVKYTSDSEGSDFGEKKPKRTSKKAVQATLKKSTKRPQPSDDEIEKMPKRRRKSPETLAAELADKSKKQEEKAANQKAKQRWEAWLKENDVSGKLLDAEPEREDCVTKTDALKHYNLKANELITMRHFEKSNQYGGQTKLFPAVEVKNVAFRKYGLLAGLTDEQEILKKGEEMWEKEYAALIELRIISSRGSRHSNDAQSTPKKPKEEPASKPKTPKSKTPKQRWAAYVEEHIVGDQKLSEEPEDGINQSDSKANFQLLPGDLVCLPHFPKPNQKYGNTTKLFKKADVQALAYRKAVTIAGIEEDGDVQDSLSKGQGLLGSTGSATSKTKDVTGAQESTAQED</sequence>
<dbReference type="GO" id="GO:0005634">
    <property type="term" value="C:nucleus"/>
    <property type="evidence" value="ECO:0007669"/>
    <property type="project" value="UniProtKB-SubCell"/>
</dbReference>
<feature type="compositionally biased region" description="Polar residues" evidence="4">
    <location>
        <begin position="323"/>
        <end position="340"/>
    </location>
</feature>
<dbReference type="AlphaFoldDB" id="A0A1Y2LLH7"/>
<evidence type="ECO:0000256" key="2">
    <source>
        <dbReference type="ARBA" id="ARBA00022833"/>
    </source>
</evidence>
<feature type="compositionally biased region" description="Low complexity" evidence="4">
    <location>
        <begin position="1"/>
        <end position="10"/>
    </location>
</feature>
<evidence type="ECO:0000313" key="5">
    <source>
        <dbReference type="EMBL" id="OSS44392.1"/>
    </source>
</evidence>
<dbReference type="InterPro" id="IPR037129">
    <property type="entry name" value="XPA_sf"/>
</dbReference>
<dbReference type="InterPro" id="IPR009061">
    <property type="entry name" value="DNA-bd_dom_put_sf"/>
</dbReference>
<keyword evidence="6" id="KW-1185">Reference proteome</keyword>
<dbReference type="OMA" id="EPEREDC"/>
<feature type="region of interest" description="Disordered" evidence="4">
    <location>
        <begin position="204"/>
        <end position="237"/>
    </location>
</feature>
<evidence type="ECO:0000313" key="6">
    <source>
        <dbReference type="Proteomes" id="UP000193240"/>
    </source>
</evidence>
<accession>A0A1Y2LLH7</accession>
<dbReference type="InParanoid" id="A0A1Y2LLH7"/>